<comment type="caution">
    <text evidence="4">The sequence shown here is derived from an EMBL/GenBank/DDBJ whole genome shotgun (WGS) entry which is preliminary data.</text>
</comment>
<proteinExistence type="predicted"/>
<feature type="coiled-coil region" evidence="1">
    <location>
        <begin position="160"/>
        <end position="204"/>
    </location>
</feature>
<dbReference type="GO" id="GO:0004527">
    <property type="term" value="F:exonuclease activity"/>
    <property type="evidence" value="ECO:0007669"/>
    <property type="project" value="UniProtKB-KW"/>
</dbReference>
<dbReference type="InterPro" id="IPR036785">
    <property type="entry name" value="YkyA-like_sf"/>
</dbReference>
<name>A0ABS4S670_9BACI</name>
<keyword evidence="1" id="KW-0175">Coiled coil</keyword>
<feature type="coiled-coil region" evidence="1">
    <location>
        <begin position="35"/>
        <end position="126"/>
    </location>
</feature>
<evidence type="ECO:0000256" key="2">
    <source>
        <dbReference type="SAM" id="MobiDB-lite"/>
    </source>
</evidence>
<keyword evidence="5" id="KW-1185">Reference proteome</keyword>
<sequence length="234" mass="27997">MNKKLLFFVTMTLLLFISACGKSTEEKIYEHLEEAVTLEEEFEKVQTEITELEKKERELYSTIIELGPDELDKIKETSKQAIETIEKRSNKMESEQESIHASQDEFEKIDKLIEKLEDEKTKNKAREMYEVMMDRYKHYDQLHKEYIKSLKLEKELYQMLQKEELEQEDLTAHIEKINKKYEKVLDKNEEFKEATANYNKLKKEFYDQTDLSVKYDDTSSKNVNGNAEETKEKK</sequence>
<dbReference type="Proteomes" id="UP001519294">
    <property type="component" value="Unassembled WGS sequence"/>
</dbReference>
<dbReference type="PROSITE" id="PS51257">
    <property type="entry name" value="PROKAR_LIPOPROTEIN"/>
    <property type="match status" value="1"/>
</dbReference>
<dbReference type="InterPro" id="IPR019454">
    <property type="entry name" value="Lipoprot_YkyA-like"/>
</dbReference>
<gene>
    <name evidence="4" type="ORF">J2Z81_000858</name>
</gene>
<feature type="signal peptide" evidence="3">
    <location>
        <begin position="1"/>
        <end position="21"/>
    </location>
</feature>
<feature type="region of interest" description="Disordered" evidence="2">
    <location>
        <begin position="215"/>
        <end position="234"/>
    </location>
</feature>
<dbReference type="Pfam" id="PF10368">
    <property type="entry name" value="YkyA"/>
    <property type="match status" value="1"/>
</dbReference>
<reference evidence="4 5" key="1">
    <citation type="submission" date="2021-03" db="EMBL/GenBank/DDBJ databases">
        <title>Genomic Encyclopedia of Type Strains, Phase IV (KMG-IV): sequencing the most valuable type-strain genomes for metagenomic binning, comparative biology and taxonomic classification.</title>
        <authorList>
            <person name="Goeker M."/>
        </authorList>
    </citation>
    <scope>NUCLEOTIDE SEQUENCE [LARGE SCALE GENOMIC DNA]</scope>
    <source>
        <strain evidence="4 5">DSM 25790</strain>
    </source>
</reference>
<evidence type="ECO:0000313" key="5">
    <source>
        <dbReference type="Proteomes" id="UP001519294"/>
    </source>
</evidence>
<evidence type="ECO:0000256" key="3">
    <source>
        <dbReference type="SAM" id="SignalP"/>
    </source>
</evidence>
<dbReference type="Gene3D" id="1.20.120.570">
    <property type="entry name" value="YkyA-like"/>
    <property type="match status" value="1"/>
</dbReference>
<accession>A0ABS4S670</accession>
<keyword evidence="4" id="KW-0269">Exonuclease</keyword>
<evidence type="ECO:0000256" key="1">
    <source>
        <dbReference type="SAM" id="Coils"/>
    </source>
</evidence>
<organism evidence="4 5">
    <name type="scientific">Virgibacillus alimentarius</name>
    <dbReference type="NCBI Taxonomy" id="698769"/>
    <lineage>
        <taxon>Bacteria</taxon>
        <taxon>Bacillati</taxon>
        <taxon>Bacillota</taxon>
        <taxon>Bacilli</taxon>
        <taxon>Bacillales</taxon>
        <taxon>Bacillaceae</taxon>
        <taxon>Virgibacillus</taxon>
    </lineage>
</organism>
<feature type="chain" id="PRO_5045284746" evidence="3">
    <location>
        <begin position="22"/>
        <end position="234"/>
    </location>
</feature>
<evidence type="ECO:0000313" key="4">
    <source>
        <dbReference type="EMBL" id="MBP2256914.1"/>
    </source>
</evidence>
<dbReference type="SUPFAM" id="SSF140423">
    <property type="entry name" value="MW0975(SA0943)-like"/>
    <property type="match status" value="1"/>
</dbReference>
<protein>
    <submittedName>
        <fullName evidence="4">DNA repair exonuclease SbcCD ATPase subunit</fullName>
    </submittedName>
</protein>
<dbReference type="EMBL" id="JAGIKX010000004">
    <property type="protein sequence ID" value="MBP2256914.1"/>
    <property type="molecule type" value="Genomic_DNA"/>
</dbReference>
<keyword evidence="4" id="KW-0540">Nuclease</keyword>
<keyword evidence="3" id="KW-0732">Signal</keyword>
<keyword evidence="4" id="KW-0378">Hydrolase</keyword>
<dbReference type="RefSeq" id="WP_226370797.1">
    <property type="nucleotide sequence ID" value="NZ_JAGIKX010000004.1"/>
</dbReference>